<dbReference type="EC" id="3.2.1.25" evidence="2"/>
<dbReference type="InterPro" id="IPR008979">
    <property type="entry name" value="Galactose-bd-like_sf"/>
</dbReference>
<evidence type="ECO:0000256" key="3">
    <source>
        <dbReference type="ARBA" id="ARBA00022801"/>
    </source>
</evidence>
<dbReference type="InterPro" id="IPR054593">
    <property type="entry name" value="Beta-mannosidase-like_N2"/>
</dbReference>
<evidence type="ECO:0000259" key="5">
    <source>
        <dbReference type="Pfam" id="PF22666"/>
    </source>
</evidence>
<proteinExistence type="predicted"/>
<dbReference type="Gene3D" id="2.60.120.260">
    <property type="entry name" value="Galactose-binding domain-like"/>
    <property type="match status" value="1"/>
</dbReference>
<keyword evidence="4 7" id="KW-0326">Glycosidase</keyword>
<evidence type="ECO:0000256" key="2">
    <source>
        <dbReference type="ARBA" id="ARBA00012754"/>
    </source>
</evidence>
<dbReference type="PANTHER" id="PTHR43730">
    <property type="entry name" value="BETA-MANNOSIDASE"/>
    <property type="match status" value="1"/>
</dbReference>
<comment type="caution">
    <text evidence="7">The sequence shown here is derived from an EMBL/GenBank/DDBJ whole genome shotgun (WGS) entry which is preliminary data.</text>
</comment>
<dbReference type="InterPro" id="IPR050887">
    <property type="entry name" value="Beta-mannosidase_GH2"/>
</dbReference>
<dbReference type="InterPro" id="IPR036156">
    <property type="entry name" value="Beta-gal/glucu_dom_sf"/>
</dbReference>
<dbReference type="Proteomes" id="UP000577956">
    <property type="component" value="Unassembled WGS sequence"/>
</dbReference>
<organism evidence="7 8">
    <name type="scientific">Cellulomonas oligotrophica</name>
    <dbReference type="NCBI Taxonomy" id="931536"/>
    <lineage>
        <taxon>Bacteria</taxon>
        <taxon>Bacillati</taxon>
        <taxon>Actinomycetota</taxon>
        <taxon>Actinomycetes</taxon>
        <taxon>Micrococcales</taxon>
        <taxon>Cellulomonadaceae</taxon>
        <taxon>Cellulomonas</taxon>
    </lineage>
</organism>
<dbReference type="GO" id="GO:0004567">
    <property type="term" value="F:beta-mannosidase activity"/>
    <property type="evidence" value="ECO:0007669"/>
    <property type="project" value="UniProtKB-EC"/>
</dbReference>
<evidence type="ECO:0000313" key="9">
    <source>
        <dbReference type="Proteomes" id="UP000618382"/>
    </source>
</evidence>
<keyword evidence="3 7" id="KW-0378">Hydrolase</keyword>
<evidence type="ECO:0000313" key="6">
    <source>
        <dbReference type="EMBL" id="GIG33143.1"/>
    </source>
</evidence>
<dbReference type="RefSeq" id="WP_140459996.1">
    <property type="nucleotide sequence ID" value="NZ_BAABFI010000010.1"/>
</dbReference>
<comment type="catalytic activity">
    <reaction evidence="1">
        <text>Hydrolysis of terminal, non-reducing beta-D-mannose residues in beta-D-mannosides.</text>
        <dbReference type="EC" id="3.2.1.25"/>
    </reaction>
</comment>
<dbReference type="InterPro" id="IPR017853">
    <property type="entry name" value="GH"/>
</dbReference>
<evidence type="ECO:0000256" key="1">
    <source>
        <dbReference type="ARBA" id="ARBA00000829"/>
    </source>
</evidence>
<dbReference type="SUPFAM" id="SSF49303">
    <property type="entry name" value="beta-Galactosidase/glucuronidase domain"/>
    <property type="match status" value="1"/>
</dbReference>
<evidence type="ECO:0000313" key="8">
    <source>
        <dbReference type="Proteomes" id="UP000577956"/>
    </source>
</evidence>
<dbReference type="Pfam" id="PF22666">
    <property type="entry name" value="Glyco_hydro_2_N2"/>
    <property type="match status" value="1"/>
</dbReference>
<dbReference type="AlphaFoldDB" id="A0A7Y9FIS5"/>
<dbReference type="GO" id="GO:0005975">
    <property type="term" value="P:carbohydrate metabolic process"/>
    <property type="evidence" value="ECO:0007669"/>
    <property type="project" value="UniProtKB-ARBA"/>
</dbReference>
<gene>
    <name evidence="7" type="ORF">BKA21_003201</name>
    <name evidence="6" type="ORF">Col01nite_23020</name>
</gene>
<dbReference type="PANTHER" id="PTHR43730:SF1">
    <property type="entry name" value="BETA-MANNOSIDASE"/>
    <property type="match status" value="1"/>
</dbReference>
<name>A0A7Y9FIS5_9CELL</name>
<dbReference type="SUPFAM" id="SSF49785">
    <property type="entry name" value="Galactose-binding domain-like"/>
    <property type="match status" value="1"/>
</dbReference>
<keyword evidence="9" id="KW-1185">Reference proteome</keyword>
<dbReference type="FunFam" id="3.20.20.80:FF:000050">
    <property type="entry name" value="Beta-mannosidase B"/>
    <property type="match status" value="1"/>
</dbReference>
<evidence type="ECO:0000256" key="4">
    <source>
        <dbReference type="ARBA" id="ARBA00023295"/>
    </source>
</evidence>
<dbReference type="GO" id="GO:0006516">
    <property type="term" value="P:glycoprotein catabolic process"/>
    <property type="evidence" value="ECO:0007669"/>
    <property type="project" value="TreeGrafter"/>
</dbReference>
<feature type="domain" description="Beta-mannosidase-like galactose-binding" evidence="5">
    <location>
        <begin position="17"/>
        <end position="192"/>
    </location>
</feature>
<dbReference type="EMBL" id="JACCBK010000001">
    <property type="protein sequence ID" value="NYD87652.1"/>
    <property type="molecule type" value="Genomic_DNA"/>
</dbReference>
<dbReference type="SUPFAM" id="SSF51445">
    <property type="entry name" value="(Trans)glycosidases"/>
    <property type="match status" value="1"/>
</dbReference>
<dbReference type="EMBL" id="BONN01000005">
    <property type="protein sequence ID" value="GIG33143.1"/>
    <property type="molecule type" value="Genomic_DNA"/>
</dbReference>
<protein>
    <recommendedName>
        <fullName evidence="2">beta-mannosidase</fullName>
        <ecNumber evidence="2">3.2.1.25</ecNumber>
    </recommendedName>
</protein>
<dbReference type="Gene3D" id="3.20.20.80">
    <property type="entry name" value="Glycosidases"/>
    <property type="match status" value="1"/>
</dbReference>
<dbReference type="InterPro" id="IPR013783">
    <property type="entry name" value="Ig-like_fold"/>
</dbReference>
<sequence>MHRTDHQPSTHVLDDGWTFTATAGDLPAALAERLRAGLPVTVPGTSHTHLLDAGLVPDPYLDDNEQRLAWMKRAAWAYDRTLDEAPAAEDERVDLVLEGVDTVATVLLDGAVVLRAANMHRTYRVDVRDRVGHGPSALRVEIASALEHAEREAERLGARPLAYPQPFNMVRKMACSFGWDWGPDLQTAGLWKPVLVHRWRVARLASVRPLVRVEPDGTGTVEVVVDVERSGLPGGDVALAVRARVAGVEAVGVVPAGASRTHVHLEVPHAPLWWPVGHGSQPLHDLVVELHVLDADASAPHGRGPALGTWQRRIGFRTVELDTAPDDHGSAFTLRVNGRPVFVKGANWIPDDHLLTRLTRDRYATSIDHALGAHLNLLRVWGGGIYESDDFYELCDERGLLVWQDALLACAAYPEEEPLAAEIEAELREHVARLTPHPSLVLWNGGNENLWGFLDWGWRDELDGRTWGLRYATELLPAVVTELDPTRPWCANSPCAPGSSLDEVHPNDPDHGSHHQWEVWNRIDYTAYRDEVPRFCSEFGFQGPPAWATLARAVRDDDGTVAGKEHPTFLLHQKAEDGNAKLDRGMAPHLGVPEDFTDWLWAAQLNQARAIRFAVEHYRSWWPVTAGAIVWQLNDCWPVTSWAAVDGDGRRKPLWFAMRAAFAQRTLTVQPRDGRETLVVANDTASLWQGVARLERQHLDGTVRASADLPLTVGAWSTGSFALPADLRVPADPREEVLVVSLDHARTVHCWVEDVDLALDPDPLVARVHPVAGGYDVEVTATSLSKDVTLLVDRLDPDARVDDALVTLPAGTSTTFRVSTTQPLDAAALVRSPVLRTANDLRRAVGAAGVSTSGAAAARG</sequence>
<evidence type="ECO:0000313" key="7">
    <source>
        <dbReference type="EMBL" id="NYD87652.1"/>
    </source>
</evidence>
<reference evidence="6 9" key="2">
    <citation type="submission" date="2021-01" db="EMBL/GenBank/DDBJ databases">
        <title>Whole genome shotgun sequence of Cellulomonas oligotrophica NBRC 109435.</title>
        <authorList>
            <person name="Komaki H."/>
            <person name="Tamura T."/>
        </authorList>
    </citation>
    <scope>NUCLEOTIDE SEQUENCE [LARGE SCALE GENOMIC DNA]</scope>
    <source>
        <strain evidence="6 9">NBRC 109435</strain>
    </source>
</reference>
<dbReference type="Proteomes" id="UP000618382">
    <property type="component" value="Unassembled WGS sequence"/>
</dbReference>
<reference evidence="7 8" key="1">
    <citation type="submission" date="2020-07" db="EMBL/GenBank/DDBJ databases">
        <title>Sequencing the genomes of 1000 actinobacteria strains.</title>
        <authorList>
            <person name="Klenk H.-P."/>
        </authorList>
    </citation>
    <scope>NUCLEOTIDE SEQUENCE [LARGE SCALE GENOMIC DNA]</scope>
    <source>
        <strain evidence="7 8">DSM 24482</strain>
    </source>
</reference>
<dbReference type="Gene3D" id="2.60.40.10">
    <property type="entry name" value="Immunoglobulins"/>
    <property type="match status" value="1"/>
</dbReference>
<accession>A0A7Y9FIS5</accession>